<evidence type="ECO:0000256" key="5">
    <source>
        <dbReference type="ARBA" id="ARBA00022801"/>
    </source>
</evidence>
<comment type="cofactor">
    <cofactor evidence="1">
        <name>Co(2+)</name>
        <dbReference type="ChEBI" id="CHEBI:48828"/>
    </cofactor>
</comment>
<name>A0A1I3EQV2_9ACTN</name>
<evidence type="ECO:0000256" key="7">
    <source>
        <dbReference type="ARBA" id="ARBA00023285"/>
    </source>
</evidence>
<dbReference type="AlphaFoldDB" id="A0A1I3EQV2"/>
<dbReference type="InterPro" id="IPR050072">
    <property type="entry name" value="Peptidase_M20A"/>
</dbReference>
<dbReference type="EMBL" id="FOQG01000004">
    <property type="protein sequence ID" value="SFI01322.1"/>
    <property type="molecule type" value="Genomic_DNA"/>
</dbReference>
<evidence type="ECO:0000313" key="9">
    <source>
        <dbReference type="EMBL" id="SFI01322.1"/>
    </source>
</evidence>
<dbReference type="InterPro" id="IPR002933">
    <property type="entry name" value="Peptidase_M20"/>
</dbReference>
<evidence type="ECO:0000256" key="1">
    <source>
        <dbReference type="ARBA" id="ARBA00001941"/>
    </source>
</evidence>
<reference evidence="9 10" key="1">
    <citation type="submission" date="2016-10" db="EMBL/GenBank/DDBJ databases">
        <authorList>
            <person name="de Groot N.N."/>
        </authorList>
    </citation>
    <scope>NUCLEOTIDE SEQUENCE [LARGE SCALE GENOMIC DNA]</scope>
    <source>
        <strain evidence="9 10">CGMCC 1.11156</strain>
    </source>
</reference>
<comment type="similarity">
    <text evidence="3">Belongs to the peptidase M20A family.</text>
</comment>
<accession>A0A1I3EQV2</accession>
<organism evidence="9 10">
    <name type="scientific">Nocardioides psychrotolerans</name>
    <dbReference type="NCBI Taxonomy" id="1005945"/>
    <lineage>
        <taxon>Bacteria</taxon>
        <taxon>Bacillati</taxon>
        <taxon>Actinomycetota</taxon>
        <taxon>Actinomycetes</taxon>
        <taxon>Propionibacteriales</taxon>
        <taxon>Nocardioidaceae</taxon>
        <taxon>Nocardioides</taxon>
    </lineage>
</organism>
<keyword evidence="5" id="KW-0378">Hydrolase</keyword>
<dbReference type="PANTHER" id="PTHR43808:SF25">
    <property type="entry name" value="PEPTIDASE M20 DIMERISATION DOMAIN-CONTAINING PROTEIN"/>
    <property type="match status" value="1"/>
</dbReference>
<evidence type="ECO:0000313" key="10">
    <source>
        <dbReference type="Proteomes" id="UP000198649"/>
    </source>
</evidence>
<keyword evidence="4" id="KW-0479">Metal-binding</keyword>
<gene>
    <name evidence="9" type="ORF">SAMN05216561_10416</name>
</gene>
<dbReference type="NCBIfam" id="TIGR01910">
    <property type="entry name" value="DapE-ArgE"/>
    <property type="match status" value="1"/>
</dbReference>
<dbReference type="Pfam" id="PF07687">
    <property type="entry name" value="M20_dimer"/>
    <property type="match status" value="1"/>
</dbReference>
<dbReference type="SUPFAM" id="SSF53187">
    <property type="entry name" value="Zn-dependent exopeptidases"/>
    <property type="match status" value="1"/>
</dbReference>
<dbReference type="Gene3D" id="3.30.70.360">
    <property type="match status" value="1"/>
</dbReference>
<proteinExistence type="inferred from homology"/>
<dbReference type="GO" id="GO:0016787">
    <property type="term" value="F:hydrolase activity"/>
    <property type="evidence" value="ECO:0007669"/>
    <property type="project" value="UniProtKB-KW"/>
</dbReference>
<evidence type="ECO:0000256" key="2">
    <source>
        <dbReference type="ARBA" id="ARBA00001947"/>
    </source>
</evidence>
<dbReference type="SUPFAM" id="SSF55031">
    <property type="entry name" value="Bacterial exopeptidase dimerisation domain"/>
    <property type="match status" value="1"/>
</dbReference>
<dbReference type="Proteomes" id="UP000198649">
    <property type="component" value="Unassembled WGS sequence"/>
</dbReference>
<dbReference type="InterPro" id="IPR010182">
    <property type="entry name" value="ArgE/DapE"/>
</dbReference>
<keyword evidence="7" id="KW-0170">Cobalt</keyword>
<dbReference type="PANTHER" id="PTHR43808">
    <property type="entry name" value="ACETYLORNITHINE DEACETYLASE"/>
    <property type="match status" value="1"/>
</dbReference>
<dbReference type="STRING" id="1005945.SAMN05216561_10416"/>
<evidence type="ECO:0000259" key="8">
    <source>
        <dbReference type="Pfam" id="PF07687"/>
    </source>
</evidence>
<sequence length="445" mass="46947">MLFLGSHSLATVSAVALTPTTRPQLSRAELRVLDAIDEHALVEDLVSMIQVPSVTGTDAESDLQHRHAGRLATLGFDVDTWKLDLDALAAHPDHPGTEAPRTEGYGVVGVLGPTGMPALILQGHVDVVPTGDLARWADQNPWSGQVRHGAVHGRGACDMKAGLAANLAVAGAMVDSGVALERPFALHAVISEEDGGLGAFATMLRGHRGDAAIITEPTSGKVVVANAGALTFQLRVEGRATHGSTRLSGHSALDAFWPVHAALVELERRRNTRPDPLYADNPLPYPISIGTVRAGDWASSVPDLLVAAGRLGVHLGEPPAVARRALERAVTEACDRDPWLREHPVEVTWPGGQFASGRIDTDHRLVAEVVSAIGAAEGRKAPLGAAPYGSDLRLYAGIGDIPTLHYGPGDVGLAHGPREHVDIDELLRTTRTLAVLAARRCDAHL</sequence>
<dbReference type="GO" id="GO:0046872">
    <property type="term" value="F:metal ion binding"/>
    <property type="evidence" value="ECO:0007669"/>
    <property type="project" value="UniProtKB-KW"/>
</dbReference>
<comment type="cofactor">
    <cofactor evidence="2">
        <name>Zn(2+)</name>
        <dbReference type="ChEBI" id="CHEBI:29105"/>
    </cofactor>
</comment>
<evidence type="ECO:0000256" key="4">
    <source>
        <dbReference type="ARBA" id="ARBA00022723"/>
    </source>
</evidence>
<keyword evidence="6" id="KW-0862">Zinc</keyword>
<dbReference type="Pfam" id="PF01546">
    <property type="entry name" value="Peptidase_M20"/>
    <property type="match status" value="1"/>
</dbReference>
<keyword evidence="10" id="KW-1185">Reference proteome</keyword>
<dbReference type="InterPro" id="IPR036264">
    <property type="entry name" value="Bact_exopeptidase_dim_dom"/>
</dbReference>
<dbReference type="InterPro" id="IPR011650">
    <property type="entry name" value="Peptidase_M20_dimer"/>
</dbReference>
<dbReference type="Gene3D" id="3.40.630.10">
    <property type="entry name" value="Zn peptidases"/>
    <property type="match status" value="1"/>
</dbReference>
<evidence type="ECO:0000256" key="6">
    <source>
        <dbReference type="ARBA" id="ARBA00022833"/>
    </source>
</evidence>
<feature type="domain" description="Peptidase M20 dimerisation" evidence="8">
    <location>
        <begin position="225"/>
        <end position="334"/>
    </location>
</feature>
<evidence type="ECO:0000256" key="3">
    <source>
        <dbReference type="ARBA" id="ARBA00006247"/>
    </source>
</evidence>
<protein>
    <submittedName>
        <fullName evidence="9">Acetylornithine deacetylase</fullName>
    </submittedName>
</protein>